<dbReference type="PANTHER" id="PTHR45656:SF4">
    <property type="entry name" value="PROTEIN CBR-CLEC-78"/>
    <property type="match status" value="1"/>
</dbReference>
<organism evidence="6 7">
    <name type="scientific">Pararge aegeria aegeria</name>
    <dbReference type="NCBI Taxonomy" id="348720"/>
    <lineage>
        <taxon>Eukaryota</taxon>
        <taxon>Metazoa</taxon>
        <taxon>Ecdysozoa</taxon>
        <taxon>Arthropoda</taxon>
        <taxon>Hexapoda</taxon>
        <taxon>Insecta</taxon>
        <taxon>Pterygota</taxon>
        <taxon>Neoptera</taxon>
        <taxon>Endopterygota</taxon>
        <taxon>Lepidoptera</taxon>
        <taxon>Glossata</taxon>
        <taxon>Ditrysia</taxon>
        <taxon>Papilionoidea</taxon>
        <taxon>Nymphalidae</taxon>
        <taxon>Satyrinae</taxon>
        <taxon>Satyrini</taxon>
        <taxon>Parargina</taxon>
        <taxon>Pararge</taxon>
    </lineage>
</organism>
<dbReference type="Gene3D" id="2.10.70.10">
    <property type="entry name" value="Complement Module, domain 1"/>
    <property type="match status" value="1"/>
</dbReference>
<dbReference type="InterPro" id="IPR000436">
    <property type="entry name" value="Sushi_SCR_CCP_dom"/>
</dbReference>
<sequence>VDCGNPGRLQNGKVTLATNATYYGAAALYECDDHWQLDGVSRRLCQDNGTWSSEAPVCK</sequence>
<dbReference type="InterPro" id="IPR035976">
    <property type="entry name" value="Sushi/SCR/CCP_sf"/>
</dbReference>
<dbReference type="AlphaFoldDB" id="A0A8S4QPH8"/>
<dbReference type="PROSITE" id="PS50923">
    <property type="entry name" value="SUSHI"/>
    <property type="match status" value="1"/>
</dbReference>
<evidence type="ECO:0000256" key="2">
    <source>
        <dbReference type="ARBA" id="ARBA00022737"/>
    </source>
</evidence>
<feature type="non-terminal residue" evidence="6">
    <location>
        <position position="59"/>
    </location>
</feature>
<name>A0A8S4QPH8_9NEOP</name>
<dbReference type="Pfam" id="PF00084">
    <property type="entry name" value="Sushi"/>
    <property type="match status" value="1"/>
</dbReference>
<reference evidence="6" key="1">
    <citation type="submission" date="2022-03" db="EMBL/GenBank/DDBJ databases">
        <authorList>
            <person name="Lindestad O."/>
        </authorList>
    </citation>
    <scope>NUCLEOTIDE SEQUENCE</scope>
</reference>
<proteinExistence type="predicted"/>
<comment type="caution">
    <text evidence="6">The sequence shown here is derived from an EMBL/GenBank/DDBJ whole genome shotgun (WGS) entry which is preliminary data.</text>
</comment>
<keyword evidence="3 4" id="KW-1015">Disulfide bond</keyword>
<dbReference type="PANTHER" id="PTHR45656">
    <property type="entry name" value="PROTEIN CBR-CLEC-78"/>
    <property type="match status" value="1"/>
</dbReference>
<evidence type="ECO:0000313" key="6">
    <source>
        <dbReference type="EMBL" id="CAH2211215.1"/>
    </source>
</evidence>
<feature type="domain" description="Sushi" evidence="5">
    <location>
        <begin position="1"/>
        <end position="59"/>
    </location>
</feature>
<dbReference type="Proteomes" id="UP000838756">
    <property type="component" value="Unassembled WGS sequence"/>
</dbReference>
<feature type="disulfide bond" evidence="4">
    <location>
        <begin position="31"/>
        <end position="58"/>
    </location>
</feature>
<dbReference type="EMBL" id="CAKXAJ010009517">
    <property type="protein sequence ID" value="CAH2211215.1"/>
    <property type="molecule type" value="Genomic_DNA"/>
</dbReference>
<dbReference type="CDD" id="cd00033">
    <property type="entry name" value="CCP"/>
    <property type="match status" value="1"/>
</dbReference>
<comment type="caution">
    <text evidence="4">Lacks conserved residue(s) required for the propagation of feature annotation.</text>
</comment>
<keyword evidence="1" id="KW-0732">Signal</keyword>
<evidence type="ECO:0000313" key="7">
    <source>
        <dbReference type="Proteomes" id="UP000838756"/>
    </source>
</evidence>
<keyword evidence="4" id="KW-0768">Sushi</keyword>
<accession>A0A8S4QPH8</accession>
<evidence type="ECO:0000256" key="1">
    <source>
        <dbReference type="ARBA" id="ARBA00022729"/>
    </source>
</evidence>
<evidence type="ECO:0000259" key="5">
    <source>
        <dbReference type="PROSITE" id="PS50923"/>
    </source>
</evidence>
<gene>
    <name evidence="6" type="primary">jg6900</name>
    <name evidence="6" type="ORF">PAEG_LOCUS3052</name>
</gene>
<protein>
    <submittedName>
        <fullName evidence="6">Jg6900 protein</fullName>
    </submittedName>
</protein>
<evidence type="ECO:0000256" key="3">
    <source>
        <dbReference type="ARBA" id="ARBA00023157"/>
    </source>
</evidence>
<dbReference type="OrthoDB" id="406096at2759"/>
<evidence type="ECO:0000256" key="4">
    <source>
        <dbReference type="PROSITE-ProRule" id="PRU00302"/>
    </source>
</evidence>
<keyword evidence="7" id="KW-1185">Reference proteome</keyword>
<dbReference type="SMART" id="SM00032">
    <property type="entry name" value="CCP"/>
    <property type="match status" value="1"/>
</dbReference>
<feature type="non-terminal residue" evidence="6">
    <location>
        <position position="1"/>
    </location>
</feature>
<keyword evidence="2" id="KW-0677">Repeat</keyword>
<dbReference type="InterPro" id="IPR051277">
    <property type="entry name" value="SEZ6_CSMD_C4BPB_Regulators"/>
</dbReference>
<dbReference type="SUPFAM" id="SSF57535">
    <property type="entry name" value="Complement control module/SCR domain"/>
    <property type="match status" value="1"/>
</dbReference>